<dbReference type="EMBL" id="CP009333">
    <property type="protein sequence ID" value="AJG73746.1"/>
    <property type="molecule type" value="Genomic_DNA"/>
</dbReference>
<geneLocation type="plasmid" evidence="3 5">
    <name>unnamed2</name>
</geneLocation>
<dbReference type="KEGG" id="btw:BF38_6269"/>
<dbReference type="RefSeq" id="WP_000893323.1">
    <property type="nucleotide sequence ID" value="NZ_CP009333.1"/>
</dbReference>
<dbReference type="EMBL" id="CP053978">
    <property type="protein sequence ID" value="QKH22540.1"/>
    <property type="molecule type" value="Genomic_DNA"/>
</dbReference>
<gene>
    <name evidence="2" type="ORF">BF38_6269</name>
    <name evidence="3" type="ORF">FOC89_00710</name>
</gene>
<proteinExistence type="predicted"/>
<name>A0A0B5NIE5_BACTU</name>
<evidence type="ECO:0000313" key="3">
    <source>
        <dbReference type="EMBL" id="QKH22540.1"/>
    </source>
</evidence>
<evidence type="ECO:0000256" key="1">
    <source>
        <dbReference type="SAM" id="Phobius"/>
    </source>
</evidence>
<accession>A0A0B5NIE5</accession>
<keyword evidence="1" id="KW-0472">Membrane</keyword>
<protein>
    <submittedName>
        <fullName evidence="3">Uncharacterized protein</fullName>
    </submittedName>
</protein>
<feature type="transmembrane region" description="Helical" evidence="1">
    <location>
        <begin position="9"/>
        <end position="30"/>
    </location>
</feature>
<dbReference type="Proteomes" id="UP000031876">
    <property type="component" value="Plasmid 4"/>
</dbReference>
<keyword evidence="1" id="KW-1133">Transmembrane helix</keyword>
<reference evidence="2 4" key="1">
    <citation type="journal article" date="2015" name="Genome Announc.">
        <title>Complete genome sequences for 35 biothreat assay-relevant bacillus species.</title>
        <authorList>
            <person name="Johnson S.L."/>
            <person name="Daligault H.E."/>
            <person name="Davenport K.W."/>
            <person name="Jaissle J."/>
            <person name="Frey K.G."/>
            <person name="Ladner J.T."/>
            <person name="Broomall S.M."/>
            <person name="Bishop-Lilly K.A."/>
            <person name="Bruce D.C."/>
            <person name="Gibbons H.S."/>
            <person name="Coyne S.R."/>
            <person name="Lo C.C."/>
            <person name="Meincke L."/>
            <person name="Munk A.C."/>
            <person name="Koroleva G.I."/>
            <person name="Rosenzweig C.N."/>
            <person name="Palacios G.F."/>
            <person name="Redden C.L."/>
            <person name="Minogue T.D."/>
            <person name="Chain P.S."/>
        </authorList>
    </citation>
    <scope>NUCLEOTIDE SEQUENCE [LARGE SCALE GENOMIC DNA]</scope>
    <source>
        <strain evidence="2 4">HD1011</strain>
        <plasmid evidence="2 4">4</plasmid>
    </source>
</reference>
<reference evidence="3 5" key="2">
    <citation type="submission" date="2020-05" db="EMBL/GenBank/DDBJ databases">
        <title>FDA dAtabase for Regulatory Grade micrObial Sequences (FDA-ARGOS): Supporting development and validation of Infectious Disease Dx tests.</title>
        <authorList>
            <person name="Nelson B."/>
            <person name="Plummer A."/>
            <person name="Tallon L."/>
            <person name="Sadzewicz L."/>
            <person name="Zhao X."/>
            <person name="Vavikolanu K."/>
            <person name="Mehta A."/>
            <person name="Aluvathingal J."/>
            <person name="Nadendla S."/>
            <person name="Myers T."/>
            <person name="Yan Y."/>
            <person name="Sichtig H."/>
        </authorList>
    </citation>
    <scope>NUCLEOTIDE SEQUENCE [LARGE SCALE GENOMIC DNA]</scope>
    <source>
        <strain evidence="3 5">FDAARGOS_795</strain>
        <plasmid evidence="3 5">unnamed2</plasmid>
    </source>
</reference>
<organism evidence="3 5">
    <name type="scientific">Bacillus thuringiensis</name>
    <dbReference type="NCBI Taxonomy" id="1428"/>
    <lineage>
        <taxon>Bacteria</taxon>
        <taxon>Bacillati</taxon>
        <taxon>Bacillota</taxon>
        <taxon>Bacilli</taxon>
        <taxon>Bacillales</taxon>
        <taxon>Bacillaceae</taxon>
        <taxon>Bacillus</taxon>
        <taxon>Bacillus cereus group</taxon>
    </lineage>
</organism>
<dbReference type="AlphaFoldDB" id="A0A0B5NIE5"/>
<evidence type="ECO:0000313" key="4">
    <source>
        <dbReference type="Proteomes" id="UP000031876"/>
    </source>
</evidence>
<sequence length="51" mass="5724">MLEQNTDRMWWMIGTVVVGVILIAGAKLAYPEVFNSVIDSFKSTLSNAFKM</sequence>
<keyword evidence="1" id="KW-0812">Transmembrane</keyword>
<evidence type="ECO:0000313" key="2">
    <source>
        <dbReference type="EMBL" id="AJG73746.1"/>
    </source>
</evidence>
<dbReference type="Proteomes" id="UP000501107">
    <property type="component" value="Plasmid unnamed2"/>
</dbReference>
<geneLocation type="plasmid" evidence="2 4">
    <name>4</name>
</geneLocation>
<keyword evidence="3" id="KW-0614">Plasmid</keyword>
<evidence type="ECO:0000313" key="5">
    <source>
        <dbReference type="Proteomes" id="UP000501107"/>
    </source>
</evidence>